<comment type="caution">
    <text evidence="3">The sequence shown here is derived from an EMBL/GenBank/DDBJ whole genome shotgun (WGS) entry which is preliminary data.</text>
</comment>
<dbReference type="OrthoDB" id="10624236at2759"/>
<sequence length="245" mass="26106">MKVHIVFLATLAVLAASVTAAPAQKLFDSLVCLDANVGNNGQSGSGGCGSNAQPDEDEANPDDGTPTKPSYPDQVYPDETPVTTPSADDSNTGYRSKQPEPAIAPNPETRPEPEPKEDVQPEPEPEPKEDVQPEPEPEHKEDVQPEPEPESEPENQGYKAMPPPAIKPEPEDDSNDAGPYPVTEPEDHSEDKGDTIVTPTSPEKAGYVVKTPAKDSLPPSPAQPEEAYMPVDKPYNAQAPADTPC</sequence>
<dbReference type="Proteomes" id="UP001151582">
    <property type="component" value="Unassembled WGS sequence"/>
</dbReference>
<feature type="compositionally biased region" description="Basic and acidic residues" evidence="1">
    <location>
        <begin position="109"/>
        <end position="143"/>
    </location>
</feature>
<accession>A0A9W8BBI1</accession>
<gene>
    <name evidence="3" type="ORF">H4R34_000603</name>
</gene>
<keyword evidence="2" id="KW-0732">Signal</keyword>
<feature type="compositionally biased region" description="Polar residues" evidence="1">
    <location>
        <begin position="81"/>
        <end position="95"/>
    </location>
</feature>
<dbReference type="EMBL" id="JANBQB010000017">
    <property type="protein sequence ID" value="KAJ1984517.1"/>
    <property type="molecule type" value="Genomic_DNA"/>
</dbReference>
<dbReference type="AlphaFoldDB" id="A0A9W8BBI1"/>
<organism evidence="3 4">
    <name type="scientific">Dimargaris verticillata</name>
    <dbReference type="NCBI Taxonomy" id="2761393"/>
    <lineage>
        <taxon>Eukaryota</taxon>
        <taxon>Fungi</taxon>
        <taxon>Fungi incertae sedis</taxon>
        <taxon>Zoopagomycota</taxon>
        <taxon>Kickxellomycotina</taxon>
        <taxon>Dimargaritomycetes</taxon>
        <taxon>Dimargaritales</taxon>
        <taxon>Dimargaritaceae</taxon>
        <taxon>Dimargaris</taxon>
    </lineage>
</organism>
<evidence type="ECO:0000256" key="2">
    <source>
        <dbReference type="SAM" id="SignalP"/>
    </source>
</evidence>
<protein>
    <submittedName>
        <fullName evidence="3">Uncharacterized protein</fullName>
    </submittedName>
</protein>
<evidence type="ECO:0000256" key="1">
    <source>
        <dbReference type="SAM" id="MobiDB-lite"/>
    </source>
</evidence>
<feature type="chain" id="PRO_5040986255" evidence="2">
    <location>
        <begin position="21"/>
        <end position="245"/>
    </location>
</feature>
<evidence type="ECO:0000313" key="3">
    <source>
        <dbReference type="EMBL" id="KAJ1984517.1"/>
    </source>
</evidence>
<feature type="compositionally biased region" description="Acidic residues" evidence="1">
    <location>
        <begin position="144"/>
        <end position="153"/>
    </location>
</feature>
<keyword evidence="4" id="KW-1185">Reference proteome</keyword>
<reference evidence="3" key="1">
    <citation type="submission" date="2022-07" db="EMBL/GenBank/DDBJ databases">
        <title>Phylogenomic reconstructions and comparative analyses of Kickxellomycotina fungi.</title>
        <authorList>
            <person name="Reynolds N.K."/>
            <person name="Stajich J.E."/>
            <person name="Barry K."/>
            <person name="Grigoriev I.V."/>
            <person name="Crous P."/>
            <person name="Smith M.E."/>
        </authorList>
    </citation>
    <scope>NUCLEOTIDE SEQUENCE</scope>
    <source>
        <strain evidence="3">RSA 567</strain>
    </source>
</reference>
<evidence type="ECO:0000313" key="4">
    <source>
        <dbReference type="Proteomes" id="UP001151582"/>
    </source>
</evidence>
<feature type="compositionally biased region" description="Basic and acidic residues" evidence="1">
    <location>
        <begin position="185"/>
        <end position="194"/>
    </location>
</feature>
<feature type="signal peptide" evidence="2">
    <location>
        <begin position="1"/>
        <end position="20"/>
    </location>
</feature>
<proteinExistence type="predicted"/>
<feature type="region of interest" description="Disordered" evidence="1">
    <location>
        <begin position="38"/>
        <end position="245"/>
    </location>
</feature>
<name>A0A9W8BBI1_9FUNG</name>